<dbReference type="InterPro" id="IPR036396">
    <property type="entry name" value="Cyt_P450_sf"/>
</dbReference>
<dbReference type="PROSITE" id="PS00086">
    <property type="entry name" value="CYTOCHROME_P450"/>
    <property type="match status" value="1"/>
</dbReference>
<dbReference type="GO" id="GO:0016020">
    <property type="term" value="C:membrane"/>
    <property type="evidence" value="ECO:0007669"/>
    <property type="project" value="UniProtKB-SubCell"/>
</dbReference>
<comment type="similarity">
    <text evidence="3 12">Belongs to the cytochrome P450 family.</text>
</comment>
<dbReference type="PANTHER" id="PTHR47943:SF2">
    <property type="entry name" value="CYTOCHROME P450"/>
    <property type="match status" value="1"/>
</dbReference>
<feature type="region of interest" description="Disordered" evidence="13">
    <location>
        <begin position="1"/>
        <end position="20"/>
    </location>
</feature>
<dbReference type="CDD" id="cd11072">
    <property type="entry name" value="CYP71-like"/>
    <property type="match status" value="1"/>
</dbReference>
<dbReference type="EMBL" id="OOIL02005825">
    <property type="protein sequence ID" value="VFQ96035.1"/>
    <property type="molecule type" value="Genomic_DNA"/>
</dbReference>
<dbReference type="SUPFAM" id="SSF48264">
    <property type="entry name" value="Cytochrome P450"/>
    <property type="match status" value="1"/>
</dbReference>
<keyword evidence="5 11" id="KW-0479">Metal-binding</keyword>
<evidence type="ECO:0000256" key="8">
    <source>
        <dbReference type="ARBA" id="ARBA00023033"/>
    </source>
</evidence>
<dbReference type="GO" id="GO:0004497">
    <property type="term" value="F:monooxygenase activity"/>
    <property type="evidence" value="ECO:0007669"/>
    <property type="project" value="UniProtKB-KW"/>
</dbReference>
<organism evidence="14 15">
    <name type="scientific">Cuscuta campestris</name>
    <dbReference type="NCBI Taxonomy" id="132261"/>
    <lineage>
        <taxon>Eukaryota</taxon>
        <taxon>Viridiplantae</taxon>
        <taxon>Streptophyta</taxon>
        <taxon>Embryophyta</taxon>
        <taxon>Tracheophyta</taxon>
        <taxon>Spermatophyta</taxon>
        <taxon>Magnoliopsida</taxon>
        <taxon>eudicotyledons</taxon>
        <taxon>Gunneridae</taxon>
        <taxon>Pentapetalae</taxon>
        <taxon>asterids</taxon>
        <taxon>lamiids</taxon>
        <taxon>Solanales</taxon>
        <taxon>Convolvulaceae</taxon>
        <taxon>Cuscuteae</taxon>
        <taxon>Cuscuta</taxon>
        <taxon>Cuscuta subgen. Grammica</taxon>
        <taxon>Cuscuta sect. Cleistogrammica</taxon>
    </lineage>
</organism>
<evidence type="ECO:0000256" key="11">
    <source>
        <dbReference type="PIRSR" id="PIRSR602401-1"/>
    </source>
</evidence>
<dbReference type="GO" id="GO:0005506">
    <property type="term" value="F:iron ion binding"/>
    <property type="evidence" value="ECO:0007669"/>
    <property type="project" value="InterPro"/>
</dbReference>
<dbReference type="GO" id="GO:0016705">
    <property type="term" value="F:oxidoreductase activity, acting on paired donors, with incorporation or reduction of molecular oxygen"/>
    <property type="evidence" value="ECO:0007669"/>
    <property type="project" value="InterPro"/>
</dbReference>
<evidence type="ECO:0000313" key="14">
    <source>
        <dbReference type="EMBL" id="VFQ96035.1"/>
    </source>
</evidence>
<evidence type="ECO:0000313" key="15">
    <source>
        <dbReference type="Proteomes" id="UP000595140"/>
    </source>
</evidence>
<accession>A0A484N421</accession>
<evidence type="ECO:0000256" key="7">
    <source>
        <dbReference type="ARBA" id="ARBA00023004"/>
    </source>
</evidence>
<sequence length="490" mass="55984">MVKKKNKKQRGKKLPPSPREIPILGHLHLLGKNTHEDLRNLAKVHGPIMRLRLGSVEHVIVSSPRAAELFLKTHDSVFASRPPHEAAQLIAYGQKNLSFSQYGAYWRSTRKICTMQLLTNLKVNSFQGMRMEELNHVIESLKKKVGAAAVDLGERVSALTADMSCRMVFGKKYEMKDIDERGFKGVVREAMRLFTKINLADYFPHLCNYNNTWLDIQGLRRRMKAIAEVFDKLLEGILEDHEQGGAGGGGDSSGRTKDFVEILLAIMKSGESDFPFHRNHVKATLMDIFAASTDTTAMVIEWTMFELMRHPHYMKKVQDELERRVGLGRMVEESDLEGLEYLEMVIKESLRLHPVVPLLAPHEAREDCEVDGFHIPQGTRIFVNVWAIGHDPNVWPDPEKFIPERFQGVETDYRGRHFELVPFGSGRRSCPGMQLGVTVVRLVLAQLLHCFDWKLPEDPQELGLMVEEFGFAILRIKRLVAVPYNYRLHI</sequence>
<dbReference type="InterPro" id="IPR002401">
    <property type="entry name" value="Cyt_P450_E_grp-I"/>
</dbReference>
<dbReference type="PRINTS" id="PR00463">
    <property type="entry name" value="EP450I"/>
</dbReference>
<proteinExistence type="inferred from homology"/>
<comment type="cofactor">
    <cofactor evidence="1 11">
        <name>heme</name>
        <dbReference type="ChEBI" id="CHEBI:30413"/>
    </cofactor>
</comment>
<evidence type="ECO:0000256" key="4">
    <source>
        <dbReference type="ARBA" id="ARBA00022617"/>
    </source>
</evidence>
<dbReference type="Pfam" id="PF00067">
    <property type="entry name" value="p450"/>
    <property type="match status" value="1"/>
</dbReference>
<evidence type="ECO:0000256" key="13">
    <source>
        <dbReference type="SAM" id="MobiDB-lite"/>
    </source>
</evidence>
<comment type="subcellular location">
    <subcellularLocation>
        <location evidence="2">Membrane</location>
    </subcellularLocation>
</comment>
<dbReference type="OrthoDB" id="2789670at2759"/>
<evidence type="ECO:0000256" key="9">
    <source>
        <dbReference type="ARBA" id="ARBA00023136"/>
    </source>
</evidence>
<keyword evidence="15" id="KW-1185">Reference proteome</keyword>
<evidence type="ECO:0000256" key="12">
    <source>
        <dbReference type="RuleBase" id="RU000461"/>
    </source>
</evidence>
<dbReference type="Proteomes" id="UP000595140">
    <property type="component" value="Unassembled WGS sequence"/>
</dbReference>
<keyword evidence="4 11" id="KW-0349">Heme</keyword>
<evidence type="ECO:0008006" key="16">
    <source>
        <dbReference type="Google" id="ProtNLM"/>
    </source>
</evidence>
<evidence type="ECO:0000256" key="6">
    <source>
        <dbReference type="ARBA" id="ARBA00023002"/>
    </source>
</evidence>
<evidence type="ECO:0000256" key="1">
    <source>
        <dbReference type="ARBA" id="ARBA00001971"/>
    </source>
</evidence>
<evidence type="ECO:0000256" key="3">
    <source>
        <dbReference type="ARBA" id="ARBA00010617"/>
    </source>
</evidence>
<reference evidence="14 15" key="1">
    <citation type="submission" date="2018-04" db="EMBL/GenBank/DDBJ databases">
        <authorList>
            <person name="Vogel A."/>
        </authorList>
    </citation>
    <scope>NUCLEOTIDE SEQUENCE [LARGE SCALE GENOMIC DNA]</scope>
</reference>
<keyword evidence="9" id="KW-0472">Membrane</keyword>
<keyword evidence="6 12" id="KW-0560">Oxidoreductase</keyword>
<dbReference type="GO" id="GO:0020037">
    <property type="term" value="F:heme binding"/>
    <property type="evidence" value="ECO:0007669"/>
    <property type="project" value="InterPro"/>
</dbReference>
<protein>
    <recommendedName>
        <fullName evidence="16">Cytochrome P450</fullName>
    </recommendedName>
</protein>
<feature type="compositionally biased region" description="Basic residues" evidence="13">
    <location>
        <begin position="1"/>
        <end position="13"/>
    </location>
</feature>
<dbReference type="InterPro" id="IPR001128">
    <property type="entry name" value="Cyt_P450"/>
</dbReference>
<dbReference type="FunFam" id="1.10.630.10:FF:000011">
    <property type="entry name" value="Cytochrome P450 83B1"/>
    <property type="match status" value="1"/>
</dbReference>
<gene>
    <name evidence="14" type="ORF">CCAM_LOCUS37811</name>
</gene>
<evidence type="ECO:0000256" key="2">
    <source>
        <dbReference type="ARBA" id="ARBA00004370"/>
    </source>
</evidence>
<comment type="function">
    <text evidence="10">May have a role in maturation, such as during flavor formation or other metabolite production specific to aging tissues.</text>
</comment>
<keyword evidence="7 11" id="KW-0408">Iron</keyword>
<dbReference type="PRINTS" id="PR00385">
    <property type="entry name" value="P450"/>
</dbReference>
<dbReference type="PANTHER" id="PTHR47943">
    <property type="entry name" value="CYTOCHROME P450 93A3-LIKE"/>
    <property type="match status" value="1"/>
</dbReference>
<dbReference type="InterPro" id="IPR017972">
    <property type="entry name" value="Cyt_P450_CS"/>
</dbReference>
<evidence type="ECO:0000256" key="5">
    <source>
        <dbReference type="ARBA" id="ARBA00022723"/>
    </source>
</evidence>
<dbReference type="AlphaFoldDB" id="A0A484N421"/>
<feature type="binding site" description="axial binding residue" evidence="11">
    <location>
        <position position="430"/>
    </location>
    <ligand>
        <name>heme</name>
        <dbReference type="ChEBI" id="CHEBI:30413"/>
    </ligand>
    <ligandPart>
        <name>Fe</name>
        <dbReference type="ChEBI" id="CHEBI:18248"/>
    </ligandPart>
</feature>
<keyword evidence="8 12" id="KW-0503">Monooxygenase</keyword>
<name>A0A484N421_9ASTE</name>
<dbReference type="Gene3D" id="1.10.630.10">
    <property type="entry name" value="Cytochrome P450"/>
    <property type="match status" value="1"/>
</dbReference>
<evidence type="ECO:0000256" key="10">
    <source>
        <dbReference type="ARBA" id="ARBA00055645"/>
    </source>
</evidence>